<evidence type="ECO:0008006" key="4">
    <source>
        <dbReference type="Google" id="ProtNLM"/>
    </source>
</evidence>
<organism evidence="2 3">
    <name type="scientific">Spirosoma telluris</name>
    <dbReference type="NCBI Taxonomy" id="2183553"/>
    <lineage>
        <taxon>Bacteria</taxon>
        <taxon>Pseudomonadati</taxon>
        <taxon>Bacteroidota</taxon>
        <taxon>Cytophagia</taxon>
        <taxon>Cytophagales</taxon>
        <taxon>Cytophagaceae</taxon>
        <taxon>Spirosoma</taxon>
    </lineage>
</organism>
<protein>
    <recommendedName>
        <fullName evidence="4">Outer membrane beta-barrel protein</fullName>
    </recommendedName>
</protein>
<gene>
    <name evidence="2" type="ORF">HMF3257_12715</name>
</gene>
<dbReference type="EMBL" id="QLII01000001">
    <property type="protein sequence ID" value="RAI74880.1"/>
    <property type="molecule type" value="Genomic_DNA"/>
</dbReference>
<sequence>MKWTLPSLVLLTLCYTITVAQQWQGQIGINLAALPGRSFELATAWSPNLNRWAFTFNAGYTYQNHANRIPSGYVCDCGFSALNTSGAFVKVGGRVDAIRSIKPQARIGLPIGIILIGSQYQQEGTIRSIAGGQDRYSTQSAQGFILSGGLTAALNIRLAARWNVDLGIQKFIGFKKRDDYLLFANYMTYQPGIGLTNWKNFRPGLQGIVTVNYRLNGL</sequence>
<keyword evidence="1" id="KW-0732">Signal</keyword>
<proteinExistence type="predicted"/>
<dbReference type="Proteomes" id="UP000249016">
    <property type="component" value="Unassembled WGS sequence"/>
</dbReference>
<feature type="chain" id="PRO_5016368552" description="Outer membrane beta-barrel protein" evidence="1">
    <location>
        <begin position="21"/>
        <end position="218"/>
    </location>
</feature>
<evidence type="ECO:0000256" key="1">
    <source>
        <dbReference type="SAM" id="SignalP"/>
    </source>
</evidence>
<dbReference type="RefSeq" id="WP_146619178.1">
    <property type="nucleotide sequence ID" value="NZ_QLII01000001.1"/>
</dbReference>
<comment type="caution">
    <text evidence="2">The sequence shown here is derived from an EMBL/GenBank/DDBJ whole genome shotgun (WGS) entry which is preliminary data.</text>
</comment>
<evidence type="ECO:0000313" key="3">
    <source>
        <dbReference type="Proteomes" id="UP000249016"/>
    </source>
</evidence>
<accession>A0A327NHM2</accession>
<keyword evidence="3" id="KW-1185">Reference proteome</keyword>
<feature type="signal peptide" evidence="1">
    <location>
        <begin position="1"/>
        <end position="20"/>
    </location>
</feature>
<evidence type="ECO:0000313" key="2">
    <source>
        <dbReference type="EMBL" id="RAI74880.1"/>
    </source>
</evidence>
<name>A0A327NHM2_9BACT</name>
<dbReference type="OrthoDB" id="944268at2"/>
<reference evidence="2 3" key="1">
    <citation type="submission" date="2018-06" db="EMBL/GenBank/DDBJ databases">
        <title>Spirosoma sp. HMF3257 Genome sequencing and assembly.</title>
        <authorList>
            <person name="Kang H."/>
            <person name="Cha I."/>
            <person name="Kim H."/>
            <person name="Kang J."/>
            <person name="Joh K."/>
        </authorList>
    </citation>
    <scope>NUCLEOTIDE SEQUENCE [LARGE SCALE GENOMIC DNA]</scope>
    <source>
        <strain evidence="2 3">HMF3257</strain>
    </source>
</reference>
<dbReference type="AlphaFoldDB" id="A0A327NHM2"/>